<dbReference type="EMBL" id="JAADJZ010000013">
    <property type="protein sequence ID" value="KAF2870777.1"/>
    <property type="molecule type" value="Genomic_DNA"/>
</dbReference>
<evidence type="ECO:0000256" key="1">
    <source>
        <dbReference type="SAM" id="MobiDB-lite"/>
    </source>
</evidence>
<keyword evidence="3" id="KW-1185">Reference proteome</keyword>
<evidence type="ECO:0000313" key="3">
    <source>
        <dbReference type="Proteomes" id="UP000481861"/>
    </source>
</evidence>
<evidence type="ECO:0000313" key="2">
    <source>
        <dbReference type="EMBL" id="KAF2870777.1"/>
    </source>
</evidence>
<name>A0A7C8I4P5_9PLEO</name>
<organism evidence="2 3">
    <name type="scientific">Massariosphaeria phaeospora</name>
    <dbReference type="NCBI Taxonomy" id="100035"/>
    <lineage>
        <taxon>Eukaryota</taxon>
        <taxon>Fungi</taxon>
        <taxon>Dikarya</taxon>
        <taxon>Ascomycota</taxon>
        <taxon>Pezizomycotina</taxon>
        <taxon>Dothideomycetes</taxon>
        <taxon>Pleosporomycetidae</taxon>
        <taxon>Pleosporales</taxon>
        <taxon>Pleosporales incertae sedis</taxon>
        <taxon>Massariosphaeria</taxon>
    </lineage>
</organism>
<dbReference type="AlphaFoldDB" id="A0A7C8I4P5"/>
<feature type="compositionally biased region" description="Gly residues" evidence="1">
    <location>
        <begin position="118"/>
        <end position="127"/>
    </location>
</feature>
<sequence>MQTHSAVAIRLATSEYLHSDVRLTQARHLGRPRSHWVGFSVSAVVPALRALPDVCRAVACGVVQCPSQQRGLTHLGLALDAVLAAQRWLVALLLLPGRRAACERRRRQRQIQRDGGVGRRGGGCRGGGGRDRGRRRGRGIRVHGSRCMPCPAGCARQQGSTIGLARLTRLVRSWTWTWAWVWDRRGRCTMGGNKRLKAS</sequence>
<protein>
    <submittedName>
        <fullName evidence="2">Uncharacterized protein</fullName>
    </submittedName>
</protein>
<feature type="region of interest" description="Disordered" evidence="1">
    <location>
        <begin position="111"/>
        <end position="138"/>
    </location>
</feature>
<proteinExistence type="predicted"/>
<dbReference type="Proteomes" id="UP000481861">
    <property type="component" value="Unassembled WGS sequence"/>
</dbReference>
<comment type="caution">
    <text evidence="2">The sequence shown here is derived from an EMBL/GenBank/DDBJ whole genome shotgun (WGS) entry which is preliminary data.</text>
</comment>
<gene>
    <name evidence="2" type="ORF">BDV95DRAFT_68086</name>
</gene>
<accession>A0A7C8I4P5</accession>
<reference evidence="2 3" key="1">
    <citation type="submission" date="2020-01" db="EMBL/GenBank/DDBJ databases">
        <authorList>
            <consortium name="DOE Joint Genome Institute"/>
            <person name="Haridas S."/>
            <person name="Albert R."/>
            <person name="Binder M."/>
            <person name="Bloem J."/>
            <person name="Labutti K."/>
            <person name="Salamov A."/>
            <person name="Andreopoulos B."/>
            <person name="Baker S.E."/>
            <person name="Barry K."/>
            <person name="Bills G."/>
            <person name="Bluhm B.H."/>
            <person name="Cannon C."/>
            <person name="Castanera R."/>
            <person name="Culley D.E."/>
            <person name="Daum C."/>
            <person name="Ezra D."/>
            <person name="Gonzalez J.B."/>
            <person name="Henrissat B."/>
            <person name="Kuo A."/>
            <person name="Liang C."/>
            <person name="Lipzen A."/>
            <person name="Lutzoni F."/>
            <person name="Magnuson J."/>
            <person name="Mondo S."/>
            <person name="Nolan M."/>
            <person name="Ohm R."/>
            <person name="Pangilinan J."/>
            <person name="Park H.-J.H."/>
            <person name="Ramirez L."/>
            <person name="Alfaro M."/>
            <person name="Sun H."/>
            <person name="Tritt A."/>
            <person name="Yoshinaga Y."/>
            <person name="Zwiers L.-H.L."/>
            <person name="Turgeon B.G."/>
            <person name="Goodwin S.B."/>
            <person name="Spatafora J.W."/>
            <person name="Crous P.W."/>
            <person name="Grigoriev I.V."/>
        </authorList>
    </citation>
    <scope>NUCLEOTIDE SEQUENCE [LARGE SCALE GENOMIC DNA]</scope>
    <source>
        <strain evidence="2 3">CBS 611.86</strain>
    </source>
</reference>